<keyword evidence="3" id="KW-0067">ATP-binding</keyword>
<feature type="region of interest" description="Disordered" evidence="4">
    <location>
        <begin position="255"/>
        <end position="288"/>
    </location>
</feature>
<organism evidence="6 7">
    <name type="scientific">Paracoccus aminophilus JCM 7686</name>
    <dbReference type="NCBI Taxonomy" id="1367847"/>
    <lineage>
        <taxon>Bacteria</taxon>
        <taxon>Pseudomonadati</taxon>
        <taxon>Pseudomonadota</taxon>
        <taxon>Alphaproteobacteria</taxon>
        <taxon>Rhodobacterales</taxon>
        <taxon>Paracoccaceae</taxon>
        <taxon>Paracoccus</taxon>
    </lineage>
</organism>
<evidence type="ECO:0000256" key="4">
    <source>
        <dbReference type="SAM" id="MobiDB-lite"/>
    </source>
</evidence>
<geneLocation type="plasmid" evidence="6 7">
    <name>pAMI4</name>
</geneLocation>
<dbReference type="PANTHER" id="PTHR19211">
    <property type="entry name" value="ATP-BINDING TRANSPORT PROTEIN-RELATED"/>
    <property type="match status" value="1"/>
</dbReference>
<name>S5Z0D8_PARAH</name>
<dbReference type="KEGG" id="pami:JCM7686_pAMI4p241"/>
<dbReference type="InterPro" id="IPR050611">
    <property type="entry name" value="ABCF"/>
</dbReference>
<dbReference type="Gene3D" id="3.40.50.300">
    <property type="entry name" value="P-loop containing nucleotide triphosphate hydrolases"/>
    <property type="match status" value="2"/>
</dbReference>
<dbReference type="Pfam" id="PF00005">
    <property type="entry name" value="ABC_tran"/>
    <property type="match status" value="2"/>
</dbReference>
<keyword evidence="6" id="KW-0378">Hydrolase</keyword>
<gene>
    <name evidence="6" type="ORF">JCM7686_pAMI4p241</name>
</gene>
<sequence length="539" mass="56352">MTSPISSPFSASASATVTLAGLSWSTPDGRALFSGLDLGFGPERTGIVGRNGTGKSTLLRLIAGDLAPASGRVQVTGRIAMMRQEAMVARHDTIADLFGLRAALTLLDRAEAGLASLEELAEADWTLPARLDAVLERSGLAISPETPLATLSGGQRSRAALAGLILDAPDLLLLDEPTNNLDRAGRAAVIGLLRDWTGGAIIVSHDRELLEEMDAIVELTSLGATRYGGNYSAFRQKKDEELATAARGLAHAEKTRSEIARRAQDAVERKARRDSAGARGRAKGDQPKILMDAAKGRAEASAGAGARLREARGAAADQAFERARARIEILTPLAMEVPPSGLAAGRVALRLSDLCGGHDPARPLIRGLSLTLTGPERVVLTGPNGSGKTTLLKLITGEIAPQSGRVERPVPMARLDQHMALLAPGESLRDNYRRLNPGSDAGQAHAALARFGFRAADALRPAGQLSGGERLRAGLACTLGGAPVPMLLILDEPTNHLDLDGIAALEAALARYDGAVLVVSHDESFLAALGPSRRITLGA</sequence>
<dbReference type="PROSITE" id="PS00211">
    <property type="entry name" value="ABC_TRANSPORTER_1"/>
    <property type="match status" value="1"/>
</dbReference>
<evidence type="ECO:0000259" key="5">
    <source>
        <dbReference type="PROSITE" id="PS50893"/>
    </source>
</evidence>
<accession>S5Z0D8</accession>
<feature type="domain" description="ABC transporter" evidence="5">
    <location>
        <begin position="349"/>
        <end position="537"/>
    </location>
</feature>
<dbReference type="HOGENOM" id="CLU_000604_36_0_5"/>
<reference evidence="6 7" key="1">
    <citation type="journal article" date="2014" name="BMC Genomics">
        <title>Architecture and functions of a multipartite genome of the methylotrophic bacterium Paracoccus aminophilus JCM 7686, containing primary and secondary chromids.</title>
        <authorList>
            <person name="Dziewit L."/>
            <person name="Czarnecki J."/>
            <person name="Wibberg D."/>
            <person name="Radlinska M."/>
            <person name="Mrozek P."/>
            <person name="Szymczak M."/>
            <person name="Schluter A."/>
            <person name="Puhler A."/>
            <person name="Bartosik D."/>
        </authorList>
    </citation>
    <scope>NUCLEOTIDE SEQUENCE [LARGE SCALE GENOMIC DNA]</scope>
    <source>
        <strain evidence="6">JCM 7686</strain>
        <plasmid evidence="7">Plasmid pAMI4</plasmid>
    </source>
</reference>
<dbReference type="AlphaFoldDB" id="S5Z0D8"/>
<keyword evidence="2" id="KW-0547">Nucleotide-binding</keyword>
<dbReference type="eggNOG" id="COG0488">
    <property type="taxonomic scope" value="Bacteria"/>
</dbReference>
<dbReference type="OrthoDB" id="9808609at2"/>
<evidence type="ECO:0000313" key="7">
    <source>
        <dbReference type="Proteomes" id="UP000015480"/>
    </source>
</evidence>
<dbReference type="SMART" id="SM00382">
    <property type="entry name" value="AAA"/>
    <property type="match status" value="2"/>
</dbReference>
<dbReference type="InterPro" id="IPR027417">
    <property type="entry name" value="P-loop_NTPase"/>
</dbReference>
<feature type="compositionally biased region" description="Basic and acidic residues" evidence="4">
    <location>
        <begin position="255"/>
        <end position="286"/>
    </location>
</feature>
<dbReference type="InterPro" id="IPR003439">
    <property type="entry name" value="ABC_transporter-like_ATP-bd"/>
</dbReference>
<evidence type="ECO:0000256" key="2">
    <source>
        <dbReference type="ARBA" id="ARBA00022741"/>
    </source>
</evidence>
<evidence type="ECO:0000256" key="3">
    <source>
        <dbReference type="ARBA" id="ARBA00022840"/>
    </source>
</evidence>
<dbReference type="PATRIC" id="fig|1367847.3.peg.3881"/>
<keyword evidence="7" id="KW-1185">Reference proteome</keyword>
<dbReference type="GO" id="GO:0016887">
    <property type="term" value="F:ATP hydrolysis activity"/>
    <property type="evidence" value="ECO:0007669"/>
    <property type="project" value="InterPro"/>
</dbReference>
<dbReference type="InterPro" id="IPR003593">
    <property type="entry name" value="AAA+_ATPase"/>
</dbReference>
<dbReference type="EMBL" id="CP006652">
    <property type="protein sequence ID" value="AGT10931.1"/>
    <property type="molecule type" value="Genomic_DNA"/>
</dbReference>
<feature type="domain" description="ABC transporter" evidence="5">
    <location>
        <begin position="17"/>
        <end position="247"/>
    </location>
</feature>
<dbReference type="EC" id="3.6.3.-" evidence="6"/>
<protein>
    <submittedName>
        <fullName evidence="6">ABC transporter</fullName>
        <ecNumber evidence="6">3.6.3.-</ecNumber>
    </submittedName>
</protein>
<keyword evidence="1" id="KW-0677">Repeat</keyword>
<dbReference type="InterPro" id="IPR017871">
    <property type="entry name" value="ABC_transporter-like_CS"/>
</dbReference>
<dbReference type="PROSITE" id="PS50893">
    <property type="entry name" value="ABC_TRANSPORTER_2"/>
    <property type="match status" value="2"/>
</dbReference>
<dbReference type="RefSeq" id="WP_020952415.1">
    <property type="nucleotide sequence ID" value="NC_022049.1"/>
</dbReference>
<keyword evidence="6" id="KW-0614">Plasmid</keyword>
<dbReference type="CDD" id="cd03221">
    <property type="entry name" value="ABCF_EF-3"/>
    <property type="match status" value="1"/>
</dbReference>
<dbReference type="Proteomes" id="UP000015480">
    <property type="component" value="Plasmid pAMI4"/>
</dbReference>
<dbReference type="GO" id="GO:0005524">
    <property type="term" value="F:ATP binding"/>
    <property type="evidence" value="ECO:0007669"/>
    <property type="project" value="UniProtKB-KW"/>
</dbReference>
<dbReference type="FunFam" id="3.40.50.300:FF:001320">
    <property type="entry name" value="Heme ABC transporter ATP-binding protein"/>
    <property type="match status" value="1"/>
</dbReference>
<proteinExistence type="predicted"/>
<evidence type="ECO:0000313" key="6">
    <source>
        <dbReference type="EMBL" id="AGT10931.1"/>
    </source>
</evidence>
<dbReference type="SUPFAM" id="SSF52540">
    <property type="entry name" value="P-loop containing nucleoside triphosphate hydrolases"/>
    <property type="match status" value="2"/>
</dbReference>
<dbReference type="PANTHER" id="PTHR19211:SF6">
    <property type="entry name" value="BLL7188 PROTEIN"/>
    <property type="match status" value="1"/>
</dbReference>
<evidence type="ECO:0000256" key="1">
    <source>
        <dbReference type="ARBA" id="ARBA00022737"/>
    </source>
</evidence>